<keyword evidence="2" id="KW-1185">Reference proteome</keyword>
<protein>
    <submittedName>
        <fullName evidence="1">ParB N-terminal domain-containing protein</fullName>
    </submittedName>
</protein>
<evidence type="ECO:0000313" key="2">
    <source>
        <dbReference type="Proteomes" id="UP000766698"/>
    </source>
</evidence>
<accession>A0ABR6EKH0</accession>
<dbReference type="Proteomes" id="UP000766698">
    <property type="component" value="Unassembled WGS sequence"/>
</dbReference>
<dbReference type="EMBL" id="WMLF01000221">
    <property type="protein sequence ID" value="MBB1245009.1"/>
    <property type="molecule type" value="Genomic_DNA"/>
</dbReference>
<sequence>MTVRVIDGKPWTGRMRTAALRRGLVRPAEFATWAGARRYHERHGRDRQVLEKLRASIPRDGIREPLLLGVRATDRLVFVFEGHHRAVIALEMGVRAFPFQWFWDPDVKDVEHEPFPHHVLGRDGQAWLCRREPR</sequence>
<evidence type="ECO:0000313" key="1">
    <source>
        <dbReference type="EMBL" id="MBB1245009.1"/>
    </source>
</evidence>
<dbReference type="RefSeq" id="WP_182856348.1">
    <property type="nucleotide sequence ID" value="NZ_WMLF01000221.1"/>
</dbReference>
<proteinExistence type="predicted"/>
<organism evidence="1 2">
    <name type="scientific">Streptomyces durbertensis</name>
    <dbReference type="NCBI Taxonomy" id="2448886"/>
    <lineage>
        <taxon>Bacteria</taxon>
        <taxon>Bacillati</taxon>
        <taxon>Actinomycetota</taxon>
        <taxon>Actinomycetes</taxon>
        <taxon>Kitasatosporales</taxon>
        <taxon>Streptomycetaceae</taxon>
        <taxon>Streptomyces</taxon>
    </lineage>
</organism>
<dbReference type="InterPro" id="IPR036086">
    <property type="entry name" value="ParB/Sulfiredoxin_sf"/>
</dbReference>
<comment type="caution">
    <text evidence="1">The sequence shown here is derived from an EMBL/GenBank/DDBJ whole genome shotgun (WGS) entry which is preliminary data.</text>
</comment>
<reference evidence="2" key="1">
    <citation type="journal article" date="2020" name="Syst. Appl. Microbiol.">
        <title>Streptomyces alkaliterrae sp. nov., isolated from an alkaline soil, and emended descriptions of Streptomyces alkaliphilus, Streptomyces calidiresistens and Streptomyces durbertensis.</title>
        <authorList>
            <person name="Swiecimska M."/>
            <person name="Golinska P."/>
            <person name="Nouioui I."/>
            <person name="Wypij M."/>
            <person name="Rai M."/>
            <person name="Sangal V."/>
            <person name="Goodfellow M."/>
        </authorList>
    </citation>
    <scope>NUCLEOTIDE SEQUENCE [LARGE SCALE GENOMIC DNA]</scope>
    <source>
        <strain evidence="2">DSM 104538</strain>
    </source>
</reference>
<gene>
    <name evidence="1" type="ORF">GL263_15740</name>
</gene>
<dbReference type="SUPFAM" id="SSF110849">
    <property type="entry name" value="ParB/Sulfiredoxin"/>
    <property type="match status" value="1"/>
</dbReference>
<name>A0ABR6EKH0_9ACTN</name>